<name>A0A0M3J9Z0_ANISI</name>
<sequence length="147" mass="15672">MQAVSNGYEKVFSSGTLDCSISKGDSQSHSRGGHRLHSSSTGSGEFGLSSSSLSPNAAAILSSTLPNSTLEDSAIGILMSYLKRSVIVQTLPDDTPTKLGITEGTQRSPLQDQLDTVVTVCCTDQISHDQQLIVLNCFVVLRSRLRQ</sequence>
<reference evidence="4" key="1">
    <citation type="submission" date="2017-02" db="UniProtKB">
        <authorList>
            <consortium name="WormBaseParasite"/>
        </authorList>
    </citation>
    <scope>IDENTIFICATION</scope>
</reference>
<dbReference type="WBParaSite" id="ASIM_0000441001-mRNA-1">
    <property type="protein sequence ID" value="ASIM_0000441001-mRNA-1"/>
    <property type="gene ID" value="ASIM_0000441001"/>
</dbReference>
<proteinExistence type="predicted"/>
<dbReference type="AlphaFoldDB" id="A0A0M3J9Z0"/>
<feature type="compositionally biased region" description="Low complexity" evidence="1">
    <location>
        <begin position="38"/>
        <end position="52"/>
    </location>
</feature>
<gene>
    <name evidence="2" type="ORF">ASIM_LOCUS4224</name>
</gene>
<dbReference type="Proteomes" id="UP000267096">
    <property type="component" value="Unassembled WGS sequence"/>
</dbReference>
<reference evidence="2 3" key="2">
    <citation type="submission" date="2018-11" db="EMBL/GenBank/DDBJ databases">
        <authorList>
            <consortium name="Pathogen Informatics"/>
        </authorList>
    </citation>
    <scope>NUCLEOTIDE SEQUENCE [LARGE SCALE GENOMIC DNA]</scope>
</reference>
<evidence type="ECO:0000313" key="2">
    <source>
        <dbReference type="EMBL" id="VDK23394.1"/>
    </source>
</evidence>
<keyword evidence="3" id="KW-1185">Reference proteome</keyword>
<evidence type="ECO:0000313" key="3">
    <source>
        <dbReference type="Proteomes" id="UP000267096"/>
    </source>
</evidence>
<dbReference type="EMBL" id="UYRR01007191">
    <property type="protein sequence ID" value="VDK23394.1"/>
    <property type="molecule type" value="Genomic_DNA"/>
</dbReference>
<protein>
    <submittedName>
        <fullName evidence="4">E3 ubiquitin-protein ligase</fullName>
    </submittedName>
</protein>
<organism evidence="4">
    <name type="scientific">Anisakis simplex</name>
    <name type="common">Herring worm</name>
    <dbReference type="NCBI Taxonomy" id="6269"/>
    <lineage>
        <taxon>Eukaryota</taxon>
        <taxon>Metazoa</taxon>
        <taxon>Ecdysozoa</taxon>
        <taxon>Nematoda</taxon>
        <taxon>Chromadorea</taxon>
        <taxon>Rhabditida</taxon>
        <taxon>Spirurina</taxon>
        <taxon>Ascaridomorpha</taxon>
        <taxon>Ascaridoidea</taxon>
        <taxon>Anisakidae</taxon>
        <taxon>Anisakis</taxon>
        <taxon>Anisakis simplex complex</taxon>
    </lineage>
</organism>
<evidence type="ECO:0000313" key="4">
    <source>
        <dbReference type="WBParaSite" id="ASIM_0000441001-mRNA-1"/>
    </source>
</evidence>
<evidence type="ECO:0000256" key="1">
    <source>
        <dbReference type="SAM" id="MobiDB-lite"/>
    </source>
</evidence>
<feature type="region of interest" description="Disordered" evidence="1">
    <location>
        <begin position="21"/>
        <end position="52"/>
    </location>
</feature>
<accession>A0A0M3J9Z0</accession>